<evidence type="ECO:0000256" key="1">
    <source>
        <dbReference type="SAM" id="MobiDB-lite"/>
    </source>
</evidence>
<reference evidence="2 3" key="1">
    <citation type="journal article" date="2015" name="Nat. Commun.">
        <title>Outbred genome sequencing and CRISPR/Cas9 gene editing in butterflies.</title>
        <authorList>
            <person name="Li X."/>
            <person name="Fan D."/>
            <person name="Zhang W."/>
            <person name="Liu G."/>
            <person name="Zhang L."/>
            <person name="Zhao L."/>
            <person name="Fang X."/>
            <person name="Chen L."/>
            <person name="Dong Y."/>
            <person name="Chen Y."/>
            <person name="Ding Y."/>
            <person name="Zhao R."/>
            <person name="Feng M."/>
            <person name="Zhu Y."/>
            <person name="Feng Y."/>
            <person name="Jiang X."/>
            <person name="Zhu D."/>
            <person name="Xiang H."/>
            <person name="Feng X."/>
            <person name="Li S."/>
            <person name="Wang J."/>
            <person name="Zhang G."/>
            <person name="Kronforst M.R."/>
            <person name="Wang W."/>
        </authorList>
    </citation>
    <scope>NUCLEOTIDE SEQUENCE [LARGE SCALE GENOMIC DNA]</scope>
    <source>
        <strain evidence="2">Ya'a_city_454_Pm</strain>
        <tissue evidence="2">Whole body</tissue>
    </source>
</reference>
<dbReference type="EMBL" id="KQ459989">
    <property type="protein sequence ID" value="KPJ18760.1"/>
    <property type="molecule type" value="Genomic_DNA"/>
</dbReference>
<name>A0A194RN52_PAPMA</name>
<gene>
    <name evidence="2" type="ORF">RR48_10704</name>
</gene>
<sequence length="121" mass="13420">VGVGGVARGVGVPVPPPSDLLATISMFEQQIKAEPMSFYTPHSHHSGPPTIIRSDSNHGVINMNQHHHQEDSKDSLIIQQQVQHQEMLEQHQQQQDLQAQDDEASVIGYGAIHDRTEDIVF</sequence>
<dbReference type="InParanoid" id="A0A194RN52"/>
<evidence type="ECO:0000313" key="3">
    <source>
        <dbReference type="Proteomes" id="UP000053240"/>
    </source>
</evidence>
<proteinExistence type="predicted"/>
<protein>
    <submittedName>
        <fullName evidence="2">Uncharacterized protein</fullName>
    </submittedName>
</protein>
<keyword evidence="3" id="KW-1185">Reference proteome</keyword>
<feature type="non-terminal residue" evidence="2">
    <location>
        <position position="1"/>
    </location>
</feature>
<evidence type="ECO:0000313" key="2">
    <source>
        <dbReference type="EMBL" id="KPJ18760.1"/>
    </source>
</evidence>
<dbReference type="AlphaFoldDB" id="A0A194RN52"/>
<organism evidence="2 3">
    <name type="scientific">Papilio machaon</name>
    <name type="common">Old World swallowtail butterfly</name>
    <dbReference type="NCBI Taxonomy" id="76193"/>
    <lineage>
        <taxon>Eukaryota</taxon>
        <taxon>Metazoa</taxon>
        <taxon>Ecdysozoa</taxon>
        <taxon>Arthropoda</taxon>
        <taxon>Hexapoda</taxon>
        <taxon>Insecta</taxon>
        <taxon>Pterygota</taxon>
        <taxon>Neoptera</taxon>
        <taxon>Endopterygota</taxon>
        <taxon>Lepidoptera</taxon>
        <taxon>Glossata</taxon>
        <taxon>Ditrysia</taxon>
        <taxon>Papilionoidea</taxon>
        <taxon>Papilionidae</taxon>
        <taxon>Papilioninae</taxon>
        <taxon>Papilio</taxon>
    </lineage>
</organism>
<dbReference type="Proteomes" id="UP000053240">
    <property type="component" value="Unassembled WGS sequence"/>
</dbReference>
<feature type="region of interest" description="Disordered" evidence="1">
    <location>
        <begin position="38"/>
        <end position="57"/>
    </location>
</feature>
<accession>A0A194RN52</accession>